<accession>A0A091BSL4</accession>
<dbReference type="RefSeq" id="WP_039697016.1">
    <property type="nucleotide sequence ID" value="NZ_AUZH01000026.1"/>
</dbReference>
<dbReference type="EMBL" id="AUZH01000026">
    <property type="protein sequence ID" value="KFN87425.1"/>
    <property type="molecule type" value="Genomic_DNA"/>
</dbReference>
<evidence type="ECO:0000313" key="1">
    <source>
        <dbReference type="EMBL" id="KFN87425.1"/>
    </source>
</evidence>
<keyword evidence="4" id="KW-1185">Reference proteome</keyword>
<organism evidence="1 3">
    <name type="scientific">Streptococcus equinus JB1</name>
    <dbReference type="NCBI Taxonomy" id="1294274"/>
    <lineage>
        <taxon>Bacteria</taxon>
        <taxon>Bacillati</taxon>
        <taxon>Bacillota</taxon>
        <taxon>Bacilli</taxon>
        <taxon>Lactobacillales</taxon>
        <taxon>Streptococcaceae</taxon>
        <taxon>Streptococcus</taxon>
    </lineage>
</organism>
<reference evidence="2 4" key="2">
    <citation type="submission" date="2016-10" db="EMBL/GenBank/DDBJ databases">
        <authorList>
            <person name="Varghese N."/>
            <person name="Submissions S."/>
        </authorList>
    </citation>
    <scope>NUCLEOTIDE SEQUENCE [LARGE SCALE GENOMIC DNA]</scope>
    <source>
        <strain evidence="2 4">JB1</strain>
    </source>
</reference>
<dbReference type="Proteomes" id="UP000029382">
    <property type="component" value="Unassembled WGS sequence"/>
</dbReference>
<proteinExistence type="predicted"/>
<evidence type="ECO:0000313" key="4">
    <source>
        <dbReference type="Proteomes" id="UP000182793"/>
    </source>
</evidence>
<comment type="caution">
    <text evidence="1">The sequence shown here is derived from an EMBL/GenBank/DDBJ whole genome shotgun (WGS) entry which is preliminary data.</text>
</comment>
<name>A0A091BSL4_STREI</name>
<dbReference type="Proteomes" id="UP000182793">
    <property type="component" value="Unassembled WGS sequence"/>
</dbReference>
<sequence>MNKSFLTKEFGTEILWLQRYFKRSYSNPQNSQLEQMIIERKQELFYPCQNSDINSGFKTNKRSTPEALKRLELEEQDSLLKIYQTWLTAIEKHLKTSDANVVKVVREVFVNKYMNVDGAGRKYLNYGKTRTYEIVYQWLQELNIIFFNERK</sequence>
<evidence type="ECO:0000313" key="3">
    <source>
        <dbReference type="Proteomes" id="UP000029382"/>
    </source>
</evidence>
<gene>
    <name evidence="1" type="ORF">H702_07110</name>
    <name evidence="2" type="ORF">SAMN02910290_00705</name>
</gene>
<dbReference type="AlphaFoldDB" id="A0A091BSL4"/>
<evidence type="ECO:0000313" key="2">
    <source>
        <dbReference type="EMBL" id="SFL16151.1"/>
    </source>
</evidence>
<dbReference type="EMBL" id="FOTG01000003">
    <property type="protein sequence ID" value="SFL16151.1"/>
    <property type="molecule type" value="Genomic_DNA"/>
</dbReference>
<protein>
    <submittedName>
        <fullName evidence="1">Uncharacterized protein</fullName>
    </submittedName>
</protein>
<reference evidence="1 3" key="1">
    <citation type="journal article" date="2014" name="Genome Announc.">
        <title>Draft Genome Sequences of Streptococcus bovis Strains ATCC 33317 and JB1.</title>
        <authorList>
            <person name="Benahmed F.H."/>
            <person name="Gopinath G.R."/>
            <person name="Harbottle H."/>
            <person name="Cotta M.A."/>
            <person name="Luo Y."/>
            <person name="Henderson C."/>
            <person name="Teri P."/>
            <person name="Soppet D."/>
            <person name="Rasmussen M."/>
            <person name="Whitehead T.R."/>
            <person name="Davidson M."/>
        </authorList>
    </citation>
    <scope>NUCLEOTIDE SEQUENCE [LARGE SCALE GENOMIC DNA]</scope>
    <source>
        <strain evidence="1 3">JB1</strain>
    </source>
</reference>